<dbReference type="EMBL" id="JARKIF010000012">
    <property type="protein sequence ID" value="KAJ7625589.1"/>
    <property type="molecule type" value="Genomic_DNA"/>
</dbReference>
<evidence type="ECO:0000256" key="1">
    <source>
        <dbReference type="SAM" id="SignalP"/>
    </source>
</evidence>
<reference evidence="2" key="1">
    <citation type="submission" date="2023-03" db="EMBL/GenBank/DDBJ databases">
        <title>Massive genome expansion in bonnet fungi (Mycena s.s.) driven by repeated elements and novel gene families across ecological guilds.</title>
        <authorList>
            <consortium name="Lawrence Berkeley National Laboratory"/>
            <person name="Harder C.B."/>
            <person name="Miyauchi S."/>
            <person name="Viragh M."/>
            <person name="Kuo A."/>
            <person name="Thoen E."/>
            <person name="Andreopoulos B."/>
            <person name="Lu D."/>
            <person name="Skrede I."/>
            <person name="Drula E."/>
            <person name="Henrissat B."/>
            <person name="Morin E."/>
            <person name="Kohler A."/>
            <person name="Barry K."/>
            <person name="LaButti K."/>
            <person name="Morin E."/>
            <person name="Salamov A."/>
            <person name="Lipzen A."/>
            <person name="Mereny Z."/>
            <person name="Hegedus B."/>
            <person name="Baldrian P."/>
            <person name="Stursova M."/>
            <person name="Weitz H."/>
            <person name="Taylor A."/>
            <person name="Grigoriev I.V."/>
            <person name="Nagy L.G."/>
            <person name="Martin F."/>
            <person name="Kauserud H."/>
        </authorList>
    </citation>
    <scope>NUCLEOTIDE SEQUENCE</scope>
    <source>
        <strain evidence="2">9284</strain>
    </source>
</reference>
<accession>A0AAD7FL90</accession>
<sequence length="188" mass="20390">MHLSSFAIFAAFLVTGQAYPYVPSDIHCPSGSHHGFLHNSYTYLAPLHKFTAITGSFFNVTWYANTIVNATTGMDNVPGATRSGPASAETSFHETLTAFTSYPGDMLEYTYHGAATSDNGVDLEGYAETLRFRSICGGKATYMDIVTYFCSRQRIAAYDIFYQGHLVSFPGIATEIGAPVFEGDCPGV</sequence>
<feature type="signal peptide" evidence="1">
    <location>
        <begin position="1"/>
        <end position="18"/>
    </location>
</feature>
<evidence type="ECO:0000313" key="3">
    <source>
        <dbReference type="Proteomes" id="UP001221142"/>
    </source>
</evidence>
<dbReference type="AlphaFoldDB" id="A0AAD7FL90"/>
<name>A0AAD7FL90_9AGAR</name>
<protein>
    <submittedName>
        <fullName evidence="2">Uncharacterized protein</fullName>
    </submittedName>
</protein>
<comment type="caution">
    <text evidence="2">The sequence shown here is derived from an EMBL/GenBank/DDBJ whole genome shotgun (WGS) entry which is preliminary data.</text>
</comment>
<feature type="chain" id="PRO_5042217818" evidence="1">
    <location>
        <begin position="19"/>
        <end position="188"/>
    </location>
</feature>
<evidence type="ECO:0000313" key="2">
    <source>
        <dbReference type="EMBL" id="KAJ7625589.1"/>
    </source>
</evidence>
<organism evidence="2 3">
    <name type="scientific">Roridomyces roridus</name>
    <dbReference type="NCBI Taxonomy" id="1738132"/>
    <lineage>
        <taxon>Eukaryota</taxon>
        <taxon>Fungi</taxon>
        <taxon>Dikarya</taxon>
        <taxon>Basidiomycota</taxon>
        <taxon>Agaricomycotina</taxon>
        <taxon>Agaricomycetes</taxon>
        <taxon>Agaricomycetidae</taxon>
        <taxon>Agaricales</taxon>
        <taxon>Marasmiineae</taxon>
        <taxon>Mycenaceae</taxon>
        <taxon>Roridomyces</taxon>
    </lineage>
</organism>
<dbReference type="Proteomes" id="UP001221142">
    <property type="component" value="Unassembled WGS sequence"/>
</dbReference>
<proteinExistence type="predicted"/>
<keyword evidence="1" id="KW-0732">Signal</keyword>
<gene>
    <name evidence="2" type="ORF">FB45DRAFT_835856</name>
</gene>
<keyword evidence="3" id="KW-1185">Reference proteome</keyword>